<dbReference type="Pfam" id="PF00196">
    <property type="entry name" value="GerE"/>
    <property type="match status" value="1"/>
</dbReference>
<dbReference type="PROSITE" id="PS50043">
    <property type="entry name" value="HTH_LUXR_2"/>
    <property type="match status" value="1"/>
</dbReference>
<dbReference type="InterPro" id="IPR036388">
    <property type="entry name" value="WH-like_DNA-bd_sf"/>
</dbReference>
<dbReference type="RefSeq" id="WP_146908886.1">
    <property type="nucleotide sequence ID" value="NZ_BJUS01000017.1"/>
</dbReference>
<evidence type="ECO:0000256" key="3">
    <source>
        <dbReference type="ARBA" id="ARBA00023163"/>
    </source>
</evidence>
<dbReference type="Gene3D" id="1.10.10.10">
    <property type="entry name" value="Winged helix-like DNA-binding domain superfamily/Winged helix DNA-binding domain"/>
    <property type="match status" value="1"/>
</dbReference>
<dbReference type="PANTHER" id="PTHR44688:SF16">
    <property type="entry name" value="DNA-BINDING TRANSCRIPTIONAL ACTIVATOR DEVR_DOSR"/>
    <property type="match status" value="1"/>
</dbReference>
<comment type="caution">
    <text evidence="5">The sequence shown here is derived from an EMBL/GenBank/DDBJ whole genome shotgun (WGS) entry which is preliminary data.</text>
</comment>
<evidence type="ECO:0000313" key="5">
    <source>
        <dbReference type="EMBL" id="GEK73189.1"/>
    </source>
</evidence>
<keyword evidence="1" id="KW-0805">Transcription regulation</keyword>
<dbReference type="CDD" id="cd06170">
    <property type="entry name" value="LuxR_C_like"/>
    <property type="match status" value="1"/>
</dbReference>
<dbReference type="InterPro" id="IPR000792">
    <property type="entry name" value="Tscrpt_reg_LuxR_C"/>
</dbReference>
<dbReference type="PROSITE" id="PS00622">
    <property type="entry name" value="HTH_LUXR_1"/>
    <property type="match status" value="1"/>
</dbReference>
<dbReference type="SMART" id="SM00421">
    <property type="entry name" value="HTH_LUXR"/>
    <property type="match status" value="1"/>
</dbReference>
<feature type="domain" description="HTH luxR-type" evidence="4">
    <location>
        <begin position="207"/>
        <end position="272"/>
    </location>
</feature>
<name>A0ABQ0U827_9GAMM</name>
<sequence length="273" mass="31523">MTRPPYAAPRPRAPAELLDELDWHRAFGSLLSRVDEDDFWMAVVRRLARHLAFNTWVALIFHQHRPPTILADSDEDDGTDEALFQDYQRGLYLLDPFYVACREANESGLVTLDEVAPRHFRRTEYYQQYFSRNIVADEIQLNRRLDGERTLCLSLGATTPFGSAELGVLQLVQPWLLELMRLRMHFEPSGEVPGPHPWHPHQGTSEQVASRHGLTQREREVSQLMLGGGSTKEIARRLMISVETVRVHKKHLYAKLGINSQAELFSLFWQERP</sequence>
<accession>A0ABQ0U827</accession>
<dbReference type="PRINTS" id="PR00038">
    <property type="entry name" value="HTHLUXR"/>
</dbReference>
<dbReference type="SUPFAM" id="SSF46894">
    <property type="entry name" value="C-terminal effector domain of the bipartite response regulators"/>
    <property type="match status" value="1"/>
</dbReference>
<proteinExistence type="predicted"/>
<evidence type="ECO:0000256" key="1">
    <source>
        <dbReference type="ARBA" id="ARBA00023015"/>
    </source>
</evidence>
<protein>
    <submittedName>
        <fullName evidence="5">Helix-turn-helix transcriptional regulator</fullName>
    </submittedName>
</protein>
<dbReference type="PANTHER" id="PTHR44688">
    <property type="entry name" value="DNA-BINDING TRANSCRIPTIONAL ACTIVATOR DEVR_DOSR"/>
    <property type="match status" value="1"/>
</dbReference>
<dbReference type="EMBL" id="BJUS01000017">
    <property type="protein sequence ID" value="GEK73189.1"/>
    <property type="molecule type" value="Genomic_DNA"/>
</dbReference>
<keyword evidence="6" id="KW-1185">Reference proteome</keyword>
<evidence type="ECO:0000313" key="6">
    <source>
        <dbReference type="Proteomes" id="UP000321121"/>
    </source>
</evidence>
<evidence type="ECO:0000259" key="4">
    <source>
        <dbReference type="PROSITE" id="PS50043"/>
    </source>
</evidence>
<gene>
    <name evidence="5" type="ORF">HHA04nite_17330</name>
</gene>
<organism evidence="5 6">
    <name type="scientific">Halomonas halophila</name>
    <dbReference type="NCBI Taxonomy" id="29573"/>
    <lineage>
        <taxon>Bacteria</taxon>
        <taxon>Pseudomonadati</taxon>
        <taxon>Pseudomonadota</taxon>
        <taxon>Gammaproteobacteria</taxon>
        <taxon>Oceanospirillales</taxon>
        <taxon>Halomonadaceae</taxon>
        <taxon>Halomonas</taxon>
    </lineage>
</organism>
<dbReference type="InterPro" id="IPR016032">
    <property type="entry name" value="Sig_transdc_resp-reg_C-effctor"/>
</dbReference>
<evidence type="ECO:0000256" key="2">
    <source>
        <dbReference type="ARBA" id="ARBA00023125"/>
    </source>
</evidence>
<keyword evidence="3" id="KW-0804">Transcription</keyword>
<dbReference type="Proteomes" id="UP000321121">
    <property type="component" value="Unassembled WGS sequence"/>
</dbReference>
<keyword evidence="2" id="KW-0238">DNA-binding</keyword>
<reference evidence="5 6" key="1">
    <citation type="submission" date="2019-07" db="EMBL/GenBank/DDBJ databases">
        <title>Whole genome shotgun sequence of Halomonas halophila NBRC 102604.</title>
        <authorList>
            <person name="Hosoyama A."/>
            <person name="Uohara A."/>
            <person name="Ohji S."/>
            <person name="Ichikawa N."/>
        </authorList>
    </citation>
    <scope>NUCLEOTIDE SEQUENCE [LARGE SCALE GENOMIC DNA]</scope>
    <source>
        <strain evidence="5 6">NBRC 102604</strain>
    </source>
</reference>